<evidence type="ECO:0000313" key="2">
    <source>
        <dbReference type="Proteomes" id="UP000762676"/>
    </source>
</evidence>
<gene>
    <name evidence="1" type="ORF">ElyMa_005273200</name>
</gene>
<evidence type="ECO:0000313" key="1">
    <source>
        <dbReference type="EMBL" id="GFS27477.1"/>
    </source>
</evidence>
<dbReference type="Proteomes" id="UP000762676">
    <property type="component" value="Unassembled WGS sequence"/>
</dbReference>
<protein>
    <submittedName>
        <fullName evidence="1">Uncharacterized protein</fullName>
    </submittedName>
</protein>
<reference evidence="1 2" key="1">
    <citation type="journal article" date="2021" name="Elife">
        <title>Chloroplast acquisition without the gene transfer in kleptoplastic sea slugs, Plakobranchus ocellatus.</title>
        <authorList>
            <person name="Maeda T."/>
            <person name="Takahashi S."/>
            <person name="Yoshida T."/>
            <person name="Shimamura S."/>
            <person name="Takaki Y."/>
            <person name="Nagai Y."/>
            <person name="Toyoda A."/>
            <person name="Suzuki Y."/>
            <person name="Arimoto A."/>
            <person name="Ishii H."/>
            <person name="Satoh N."/>
            <person name="Nishiyama T."/>
            <person name="Hasebe M."/>
            <person name="Maruyama T."/>
            <person name="Minagawa J."/>
            <person name="Obokata J."/>
            <person name="Shigenobu S."/>
        </authorList>
    </citation>
    <scope>NUCLEOTIDE SEQUENCE [LARGE SCALE GENOMIC DNA]</scope>
</reference>
<dbReference type="EMBL" id="BMAT01010524">
    <property type="protein sequence ID" value="GFS27477.1"/>
    <property type="molecule type" value="Genomic_DNA"/>
</dbReference>
<dbReference type="AlphaFoldDB" id="A0AAV4K2R3"/>
<proteinExistence type="predicted"/>
<accession>A0AAV4K2R3</accession>
<keyword evidence="2" id="KW-1185">Reference proteome</keyword>
<organism evidence="1 2">
    <name type="scientific">Elysia marginata</name>
    <dbReference type="NCBI Taxonomy" id="1093978"/>
    <lineage>
        <taxon>Eukaryota</taxon>
        <taxon>Metazoa</taxon>
        <taxon>Spiralia</taxon>
        <taxon>Lophotrochozoa</taxon>
        <taxon>Mollusca</taxon>
        <taxon>Gastropoda</taxon>
        <taxon>Heterobranchia</taxon>
        <taxon>Euthyneura</taxon>
        <taxon>Panpulmonata</taxon>
        <taxon>Sacoglossa</taxon>
        <taxon>Placobranchoidea</taxon>
        <taxon>Plakobranchidae</taxon>
        <taxon>Elysia</taxon>
    </lineage>
</organism>
<name>A0AAV4K2R3_9GAST</name>
<comment type="caution">
    <text evidence="1">The sequence shown here is derived from an EMBL/GenBank/DDBJ whole genome shotgun (WGS) entry which is preliminary data.</text>
</comment>
<sequence>MTKTWREATEYVESIQILNNDDDDVDYPVTVLLLATLLRVDQGEVIQLGLLRTVLLTDIGLAAETLIGRDCELEFPNGLSLVVTMAPGRDGLTRDMRHDEI</sequence>